<name>A0AA96V6H7_9EURY</name>
<keyword evidence="1" id="KW-0472">Membrane</keyword>
<evidence type="ECO:0000256" key="1">
    <source>
        <dbReference type="SAM" id="Phobius"/>
    </source>
</evidence>
<keyword evidence="3" id="KW-1185">Reference proteome</keyword>
<dbReference type="Proteomes" id="UP001304970">
    <property type="component" value="Chromosome"/>
</dbReference>
<organism evidence="2 3">
    <name type="scientific">Methanolapillus ohkumae</name>
    <dbReference type="NCBI Taxonomy" id="3028298"/>
    <lineage>
        <taxon>Archaea</taxon>
        <taxon>Methanobacteriati</taxon>
        <taxon>Methanobacteriota</taxon>
        <taxon>Stenosarchaea group</taxon>
        <taxon>Methanomicrobia</taxon>
        <taxon>Methanosarcinales</taxon>
        <taxon>Methanosarcinaceae</taxon>
        <taxon>Methanolapillus</taxon>
    </lineage>
</organism>
<sequence>MLKQQAVAAMLKHKTDAIINRTRPAIIIPMQSLKSFSFLEQFENSDAIARPNFWDDFLELRFFHFIQFFLLILFQIFDVHAAHFFDQILGNHAVFQPDGVHNQRRNKTSRC</sequence>
<dbReference type="AlphaFoldDB" id="A0AA96V6H7"/>
<keyword evidence="1" id="KW-1133">Transmembrane helix</keyword>
<dbReference type="EMBL" id="CP131061">
    <property type="protein sequence ID" value="WNY26740.1"/>
    <property type="molecule type" value="Genomic_DNA"/>
</dbReference>
<evidence type="ECO:0000313" key="2">
    <source>
        <dbReference type="EMBL" id="WNY26740.1"/>
    </source>
</evidence>
<keyword evidence="1" id="KW-0812">Transmembrane</keyword>
<proteinExistence type="predicted"/>
<gene>
    <name evidence="2" type="ORF">MsAm2_05160</name>
</gene>
<reference evidence="2 3" key="1">
    <citation type="submission" date="2023-07" db="EMBL/GenBank/DDBJ databases">
        <title>Closed genome sequence of Methanosarcinaceae archaeon Am2.</title>
        <authorList>
            <person name="Poehlein A."/>
            <person name="Protasov E."/>
            <person name="Platt K."/>
            <person name="Reeh H."/>
            <person name="Daniel R."/>
            <person name="Brune A."/>
        </authorList>
    </citation>
    <scope>NUCLEOTIDE SEQUENCE [LARGE SCALE GENOMIC DNA]</scope>
    <source>
        <strain evidence="2 3">Am2</strain>
    </source>
</reference>
<evidence type="ECO:0000313" key="3">
    <source>
        <dbReference type="Proteomes" id="UP001304970"/>
    </source>
</evidence>
<accession>A0AA96V6H7</accession>
<feature type="transmembrane region" description="Helical" evidence="1">
    <location>
        <begin position="62"/>
        <end position="85"/>
    </location>
</feature>
<protein>
    <submittedName>
        <fullName evidence="2">Uncharacterized protein</fullName>
    </submittedName>
</protein>